<dbReference type="PANTHER" id="PTHR47976">
    <property type="entry name" value="G-TYPE LECTIN S-RECEPTOR-LIKE SERINE/THREONINE-PROTEIN KINASE SD2-5"/>
    <property type="match status" value="1"/>
</dbReference>
<protein>
    <recommendedName>
        <fullName evidence="2">non-specific serine/threonine protein kinase</fullName>
        <ecNumber evidence="2">2.7.11.1</ecNumber>
    </recommendedName>
</protein>
<evidence type="ECO:0000256" key="3">
    <source>
        <dbReference type="ARBA" id="ARBA00022729"/>
    </source>
</evidence>
<dbReference type="Proteomes" id="UP000324897">
    <property type="component" value="Chromosome 3"/>
</dbReference>
<evidence type="ECO:0000259" key="7">
    <source>
        <dbReference type="PROSITE" id="PS50927"/>
    </source>
</evidence>
<dbReference type="OrthoDB" id="4062651at2759"/>
<keyword evidence="3" id="KW-0732">Signal</keyword>
<feature type="domain" description="Bulb-type lectin" evidence="7">
    <location>
        <begin position="27"/>
        <end position="151"/>
    </location>
</feature>
<comment type="catalytic activity">
    <reaction evidence="5">
        <text>L-threonyl-[protein] + ATP = O-phospho-L-threonyl-[protein] + ADP + H(+)</text>
        <dbReference type="Rhea" id="RHEA:46608"/>
        <dbReference type="Rhea" id="RHEA-COMP:11060"/>
        <dbReference type="Rhea" id="RHEA-COMP:11605"/>
        <dbReference type="ChEBI" id="CHEBI:15378"/>
        <dbReference type="ChEBI" id="CHEBI:30013"/>
        <dbReference type="ChEBI" id="CHEBI:30616"/>
        <dbReference type="ChEBI" id="CHEBI:61977"/>
        <dbReference type="ChEBI" id="CHEBI:456216"/>
        <dbReference type="EC" id="2.7.11.1"/>
    </reaction>
</comment>
<dbReference type="GO" id="GO:0051707">
    <property type="term" value="P:response to other organism"/>
    <property type="evidence" value="ECO:0007669"/>
    <property type="project" value="UniProtKB-ARBA"/>
</dbReference>
<dbReference type="SMART" id="SM00108">
    <property type="entry name" value="B_lectin"/>
    <property type="match status" value="1"/>
</dbReference>
<dbReference type="EC" id="2.7.11.1" evidence="2"/>
<dbReference type="FunFam" id="2.90.10.30:FF:000003">
    <property type="entry name" value="Os04g0303100 protein"/>
    <property type="match status" value="1"/>
</dbReference>
<gene>
    <name evidence="8" type="ORF">EJB05_41209</name>
</gene>
<evidence type="ECO:0000313" key="9">
    <source>
        <dbReference type="Proteomes" id="UP000324897"/>
    </source>
</evidence>
<dbReference type="PROSITE" id="PS50927">
    <property type="entry name" value="BULB_LECTIN"/>
    <property type="match status" value="1"/>
</dbReference>
<dbReference type="Gramene" id="TVU07839">
    <property type="protein sequence ID" value="TVU07839"/>
    <property type="gene ID" value="EJB05_41209"/>
</dbReference>
<evidence type="ECO:0000256" key="2">
    <source>
        <dbReference type="ARBA" id="ARBA00012513"/>
    </source>
</evidence>
<dbReference type="PANTHER" id="PTHR47976:SF13">
    <property type="entry name" value="RECEPTOR-LIKE SERINE_THREONINE-PROTEIN KINASE"/>
    <property type="match status" value="1"/>
</dbReference>
<dbReference type="Pfam" id="PF01453">
    <property type="entry name" value="B_lectin"/>
    <property type="match status" value="1"/>
</dbReference>
<keyword evidence="9" id="KW-1185">Reference proteome</keyword>
<dbReference type="GO" id="GO:0016020">
    <property type="term" value="C:membrane"/>
    <property type="evidence" value="ECO:0007669"/>
    <property type="project" value="UniProtKB-SubCell"/>
</dbReference>
<dbReference type="InterPro" id="IPR001480">
    <property type="entry name" value="Bulb-type_lectin_dom"/>
</dbReference>
<sequence length="531" mass="59615">MWKNNLSLPHNGSPDDNFSMRLILPHLRGTTTSSYFDSVPSFACGFFCAGPAASCDAYIFSIFFVYAFSMEDVLHLQSPQVVWSANRDRPVRENATVQLTGLGDLVLYDADGTMVWSTNTANKFVVGMNLTEYGNLVLLDHTNAEVWRSFDHPTDSLVIGQMLQVGQKLMASSSEANWATGKVYLTVLPDGMYAFAGVDTPLPYYRSPVYGSVLTNFSAYIALKNGSLEVFTSFRVTEVPDYRIQLPIDYYGLEFVRLDWNGHLRLYQWENNSWVSSDVLDITDPCSYPLACGEYSVCSDGQCSCPDAVLRQSGLFELIDSRELNRGCFLTNSLSCGTAQNARFLSLPNTTHFNIIYNWTTNEEHCKLSCFNDCSCKAAFFLHTDTSSGFCFLASDIFSMISVDAQSYSKNLSSYAFVKVQEHKAGLSKERIAILLVKIDQQMDLIDPRSTDMKLHLDEVFRMMNLAMWCLQVDSNQRPFMSMVVKTLEGSMDVETELDLDLVNIDLMVANRAARWNEATLQIESVLSGPR</sequence>
<dbReference type="SUPFAM" id="SSF51110">
    <property type="entry name" value="alpha-D-mannose-specific plant lectins"/>
    <property type="match status" value="1"/>
</dbReference>
<comment type="caution">
    <text evidence="8">The sequence shown here is derived from an EMBL/GenBank/DDBJ whole genome shotgun (WGS) entry which is preliminary data.</text>
</comment>
<evidence type="ECO:0000313" key="8">
    <source>
        <dbReference type="EMBL" id="TVU07839.1"/>
    </source>
</evidence>
<organism evidence="8 9">
    <name type="scientific">Eragrostis curvula</name>
    <name type="common">weeping love grass</name>
    <dbReference type="NCBI Taxonomy" id="38414"/>
    <lineage>
        <taxon>Eukaryota</taxon>
        <taxon>Viridiplantae</taxon>
        <taxon>Streptophyta</taxon>
        <taxon>Embryophyta</taxon>
        <taxon>Tracheophyta</taxon>
        <taxon>Spermatophyta</taxon>
        <taxon>Magnoliopsida</taxon>
        <taxon>Liliopsida</taxon>
        <taxon>Poales</taxon>
        <taxon>Poaceae</taxon>
        <taxon>PACMAD clade</taxon>
        <taxon>Chloridoideae</taxon>
        <taxon>Eragrostideae</taxon>
        <taxon>Eragrostidinae</taxon>
        <taxon>Eragrostis</taxon>
    </lineage>
</organism>
<evidence type="ECO:0000256" key="6">
    <source>
        <dbReference type="ARBA" id="ARBA00048679"/>
    </source>
</evidence>
<proteinExistence type="predicted"/>
<keyword evidence="4" id="KW-0675">Receptor</keyword>
<evidence type="ECO:0000256" key="1">
    <source>
        <dbReference type="ARBA" id="ARBA00004479"/>
    </source>
</evidence>
<dbReference type="CDD" id="cd00028">
    <property type="entry name" value="B_lectin"/>
    <property type="match status" value="1"/>
</dbReference>
<name>A0A5J9T933_9POAL</name>
<dbReference type="Gene3D" id="2.90.10.30">
    <property type="match status" value="1"/>
</dbReference>
<feature type="non-terminal residue" evidence="8">
    <location>
        <position position="1"/>
    </location>
</feature>
<comment type="catalytic activity">
    <reaction evidence="6">
        <text>L-seryl-[protein] + ATP = O-phospho-L-seryl-[protein] + ADP + H(+)</text>
        <dbReference type="Rhea" id="RHEA:17989"/>
        <dbReference type="Rhea" id="RHEA-COMP:9863"/>
        <dbReference type="Rhea" id="RHEA-COMP:11604"/>
        <dbReference type="ChEBI" id="CHEBI:15378"/>
        <dbReference type="ChEBI" id="CHEBI:29999"/>
        <dbReference type="ChEBI" id="CHEBI:30616"/>
        <dbReference type="ChEBI" id="CHEBI:83421"/>
        <dbReference type="ChEBI" id="CHEBI:456216"/>
        <dbReference type="EC" id="2.7.11.1"/>
    </reaction>
</comment>
<dbReference type="InterPro" id="IPR036426">
    <property type="entry name" value="Bulb-type_lectin_dom_sf"/>
</dbReference>
<accession>A0A5J9T933</accession>
<dbReference type="GO" id="GO:0004674">
    <property type="term" value="F:protein serine/threonine kinase activity"/>
    <property type="evidence" value="ECO:0007669"/>
    <property type="project" value="UniProtKB-EC"/>
</dbReference>
<dbReference type="InterPro" id="IPR051343">
    <property type="entry name" value="G-type_lectin_kinases/EP1-like"/>
</dbReference>
<dbReference type="AlphaFoldDB" id="A0A5J9T933"/>
<evidence type="ECO:0000256" key="4">
    <source>
        <dbReference type="ARBA" id="ARBA00023170"/>
    </source>
</evidence>
<dbReference type="EMBL" id="RWGY01000039">
    <property type="protein sequence ID" value="TVU07839.1"/>
    <property type="molecule type" value="Genomic_DNA"/>
</dbReference>
<evidence type="ECO:0000256" key="5">
    <source>
        <dbReference type="ARBA" id="ARBA00047899"/>
    </source>
</evidence>
<comment type="subcellular location">
    <subcellularLocation>
        <location evidence="1">Membrane</location>
        <topology evidence="1">Single-pass type I membrane protein</topology>
    </subcellularLocation>
</comment>
<reference evidence="8 9" key="1">
    <citation type="journal article" date="2019" name="Sci. Rep.">
        <title>A high-quality genome of Eragrostis curvula grass provides insights into Poaceae evolution and supports new strategies to enhance forage quality.</title>
        <authorList>
            <person name="Carballo J."/>
            <person name="Santos B.A.C.M."/>
            <person name="Zappacosta D."/>
            <person name="Garbus I."/>
            <person name="Selva J.P."/>
            <person name="Gallo C.A."/>
            <person name="Diaz A."/>
            <person name="Albertini E."/>
            <person name="Caccamo M."/>
            <person name="Echenique V."/>
        </authorList>
    </citation>
    <scope>NUCLEOTIDE SEQUENCE [LARGE SCALE GENOMIC DNA]</scope>
    <source>
        <strain evidence="9">cv. Victoria</strain>
        <tissue evidence="8">Leaf</tissue>
    </source>
</reference>